<dbReference type="KEGG" id="npz:ACX27_26940"/>
<accession>A0A0M5MHU5</accession>
<dbReference type="PATRIC" id="fig|224013.5.peg.6445"/>
<dbReference type="RefSeq" id="WP_062297038.1">
    <property type="nucleotide sequence ID" value="NZ_CP012036.1"/>
</dbReference>
<sequence length="211" mass="23948">MTTPHRPSILKPDETYTFRKYFDLRFAPADILRELGASLTKGTINLPKTTQAITRLTSLQERLEEAITRVSLTSEAARREVLIAPILLEVAHITEALINIEYTIEINQFLRGDLDYYLQSQHPILVVEAKQADLTRGFTQLAVELIALDSWVESDEPVLYGAVTTGDIWQFGSFQRVSRIVTQDLMLYRVPTDLEILMQILVGILSKTNNN</sequence>
<reference evidence="2" key="1">
    <citation type="submission" date="2015-07" db="EMBL/GenBank/DDBJ databases">
        <title>Genome Of Nitrogen-Fixing Cyanobacterium Nostoc piscinale CENA21 From Solimoes/Amazon River Floodplain Sediments And Comparative Genomics To Uncover Biosynthetic Natural Products Potential.</title>
        <authorList>
            <person name="Leao T.F."/>
            <person name="Leao P.N."/>
            <person name="Guimaraes P.I."/>
            <person name="de Melo A.G.C."/>
            <person name="Ramos R.T.J."/>
            <person name="Silva A."/>
            <person name="Fiore M.F."/>
            <person name="Schneider M.P.C."/>
        </authorList>
    </citation>
    <scope>NUCLEOTIDE SEQUENCE [LARGE SCALE GENOMIC DNA]</scope>
    <source>
        <strain evidence="2">CENA21</strain>
    </source>
</reference>
<dbReference type="OrthoDB" id="466093at2"/>
<reference evidence="1 2" key="2">
    <citation type="journal article" date="2016" name="Genome Announc.">
        <title>Draft Genome Sequence of the N2-Fixing Cyanobacterium Nostoc piscinale CENA21, Isolated from the Brazilian Amazon Floodplain.</title>
        <authorList>
            <person name="Leao T."/>
            <person name="Guimaraes P.I."/>
            <person name="de Melo A.G."/>
            <person name="Ramos R.T."/>
            <person name="Leao P.N."/>
            <person name="Silva A."/>
            <person name="Fiore M.F."/>
            <person name="Schneider M.P."/>
        </authorList>
    </citation>
    <scope>NUCLEOTIDE SEQUENCE [LARGE SCALE GENOMIC DNA]</scope>
    <source>
        <strain evidence="1 2">CENA21</strain>
    </source>
</reference>
<proteinExistence type="predicted"/>
<evidence type="ECO:0000313" key="1">
    <source>
        <dbReference type="EMBL" id="ALF55662.1"/>
    </source>
</evidence>
<organism evidence="1 2">
    <name type="scientific">Nostoc piscinale CENA21</name>
    <dbReference type="NCBI Taxonomy" id="224013"/>
    <lineage>
        <taxon>Bacteria</taxon>
        <taxon>Bacillati</taxon>
        <taxon>Cyanobacteriota</taxon>
        <taxon>Cyanophyceae</taxon>
        <taxon>Nostocales</taxon>
        <taxon>Nostocaceae</taxon>
        <taxon>Nostoc</taxon>
    </lineage>
</organism>
<dbReference type="STRING" id="224013.ACX27_26940"/>
<evidence type="ECO:0000313" key="2">
    <source>
        <dbReference type="Proteomes" id="UP000062645"/>
    </source>
</evidence>
<protein>
    <recommendedName>
        <fullName evidence="3">Type I restriction enzyme R protein N-terminal domain-containing protein</fullName>
    </recommendedName>
</protein>
<evidence type="ECO:0008006" key="3">
    <source>
        <dbReference type="Google" id="ProtNLM"/>
    </source>
</evidence>
<dbReference type="EMBL" id="CP012036">
    <property type="protein sequence ID" value="ALF55662.1"/>
    <property type="molecule type" value="Genomic_DNA"/>
</dbReference>
<keyword evidence="2" id="KW-1185">Reference proteome</keyword>
<gene>
    <name evidence="1" type="ORF">ACX27_26940</name>
</gene>
<dbReference type="AlphaFoldDB" id="A0A0M5MHU5"/>
<dbReference type="Proteomes" id="UP000062645">
    <property type="component" value="Chromosome"/>
</dbReference>
<name>A0A0M5MHU5_9NOSO</name>